<dbReference type="EMBL" id="JADKFW010000017">
    <property type="protein sequence ID" value="MBK9719232.1"/>
    <property type="molecule type" value="Genomic_DNA"/>
</dbReference>
<proteinExistence type="predicted"/>
<comment type="caution">
    <text evidence="1">The sequence shown here is derived from an EMBL/GenBank/DDBJ whole genome shotgun (WGS) entry which is preliminary data.</text>
</comment>
<evidence type="ECO:0008006" key="3">
    <source>
        <dbReference type="Google" id="ProtNLM"/>
    </source>
</evidence>
<accession>A0A9D7XIY1</accession>
<sequence length="190" mass="22116">MTNHCPTILMSSCKNYFNYIWLYVCIVMTVTACIRDNDLHQVVDGYKPTYISYDSLLHFKQSDPRTFSNTGKISYYNKYLFMVEHLQGVHIINLSDTTKPERISFLEIPGVQDITLKDQILYTDNGPHLLVIDITDLNHVVLLKRNLFVFQQTDAKHPPVRFGWFECYNPNAGWVLDWQTTTLTDPKCSL</sequence>
<dbReference type="Proteomes" id="UP000808349">
    <property type="component" value="Unassembled WGS sequence"/>
</dbReference>
<evidence type="ECO:0000313" key="1">
    <source>
        <dbReference type="EMBL" id="MBK9719232.1"/>
    </source>
</evidence>
<evidence type="ECO:0000313" key="2">
    <source>
        <dbReference type="Proteomes" id="UP000808349"/>
    </source>
</evidence>
<dbReference type="AlphaFoldDB" id="A0A9D7XIY1"/>
<reference evidence="1 2" key="1">
    <citation type="submission" date="2020-10" db="EMBL/GenBank/DDBJ databases">
        <title>Connecting structure to function with the recovery of over 1000 high-quality activated sludge metagenome-assembled genomes encoding full-length rRNA genes using long-read sequencing.</title>
        <authorList>
            <person name="Singleton C.M."/>
            <person name="Petriglieri F."/>
            <person name="Kristensen J.M."/>
            <person name="Kirkegaard R.H."/>
            <person name="Michaelsen T.Y."/>
            <person name="Andersen M.H."/>
            <person name="Karst S.M."/>
            <person name="Dueholm M.S."/>
            <person name="Nielsen P.H."/>
            <person name="Albertsen M."/>
        </authorList>
    </citation>
    <scope>NUCLEOTIDE SEQUENCE [LARGE SCALE GENOMIC DNA]</scope>
    <source>
        <strain evidence="1">Ribe_18-Q3-R11-54_BAT3C.373</strain>
    </source>
</reference>
<protein>
    <recommendedName>
        <fullName evidence="3">LVIVD repeat-containing protein</fullName>
    </recommendedName>
</protein>
<name>A0A9D7XIY1_9BACT</name>
<organism evidence="1 2">
    <name type="scientific">Candidatus Defluviibacterium haderslevense</name>
    <dbReference type="NCBI Taxonomy" id="2981993"/>
    <lineage>
        <taxon>Bacteria</taxon>
        <taxon>Pseudomonadati</taxon>
        <taxon>Bacteroidota</taxon>
        <taxon>Saprospiria</taxon>
        <taxon>Saprospirales</taxon>
        <taxon>Saprospiraceae</taxon>
        <taxon>Candidatus Defluviibacterium</taxon>
    </lineage>
</organism>
<gene>
    <name evidence="1" type="ORF">IPO85_17285</name>
</gene>